<evidence type="ECO:0000313" key="2">
    <source>
        <dbReference type="Proteomes" id="UP000016511"/>
    </source>
</evidence>
<dbReference type="STRING" id="649747.HMPREF0083_04113"/>
<proteinExistence type="predicted"/>
<name>U1YAN6_ANEAE</name>
<dbReference type="AlphaFoldDB" id="U1YAN6"/>
<comment type="caution">
    <text evidence="1">The sequence shown here is derived from an EMBL/GenBank/DDBJ whole genome shotgun (WGS) entry which is preliminary data.</text>
</comment>
<protein>
    <submittedName>
        <fullName evidence="1">Uncharacterized protein</fullName>
    </submittedName>
</protein>
<organism evidence="1 2">
    <name type="scientific">Aneurinibacillus aneurinilyticus ATCC 12856</name>
    <dbReference type="NCBI Taxonomy" id="649747"/>
    <lineage>
        <taxon>Bacteria</taxon>
        <taxon>Bacillati</taxon>
        <taxon>Bacillota</taxon>
        <taxon>Bacilli</taxon>
        <taxon>Bacillales</taxon>
        <taxon>Paenibacillaceae</taxon>
        <taxon>Aneurinibacillus group</taxon>
        <taxon>Aneurinibacillus</taxon>
    </lineage>
</organism>
<dbReference type="Proteomes" id="UP000016511">
    <property type="component" value="Unassembled WGS sequence"/>
</dbReference>
<sequence>MSYAPQEKSTFSHEKKCSIFIRIQPKSLDRRAALPYPVLCLPSTLPHSSWFYQCFLWQVSWLRIVACIPAFPYCFCNTVA</sequence>
<reference evidence="1 2" key="1">
    <citation type="submission" date="2013-08" db="EMBL/GenBank/DDBJ databases">
        <authorList>
            <person name="Weinstock G."/>
            <person name="Sodergren E."/>
            <person name="Wylie T."/>
            <person name="Fulton L."/>
            <person name="Fulton R."/>
            <person name="Fronick C."/>
            <person name="O'Laughlin M."/>
            <person name="Godfrey J."/>
            <person name="Miner T."/>
            <person name="Herter B."/>
            <person name="Appelbaum E."/>
            <person name="Cordes M."/>
            <person name="Lek S."/>
            <person name="Wollam A."/>
            <person name="Pepin K.H."/>
            <person name="Palsikar V.B."/>
            <person name="Mitreva M."/>
            <person name="Wilson R.K."/>
        </authorList>
    </citation>
    <scope>NUCLEOTIDE SEQUENCE [LARGE SCALE GENOMIC DNA]</scope>
    <source>
        <strain evidence="1 2">ATCC 12856</strain>
    </source>
</reference>
<keyword evidence="2" id="KW-1185">Reference proteome</keyword>
<gene>
    <name evidence="1" type="ORF">HMPREF0083_04113</name>
</gene>
<dbReference type="HOGENOM" id="CLU_2582046_0_0_9"/>
<accession>U1YAN6</accession>
<dbReference type="EMBL" id="AWSJ01000246">
    <property type="protein sequence ID" value="ERI07851.1"/>
    <property type="molecule type" value="Genomic_DNA"/>
</dbReference>
<evidence type="ECO:0000313" key="1">
    <source>
        <dbReference type="EMBL" id="ERI07851.1"/>
    </source>
</evidence>